<dbReference type="PANTHER" id="PTHR34472">
    <property type="entry name" value="SULFUR CARRIER PROTEIN THIS"/>
    <property type="match status" value="1"/>
</dbReference>
<dbReference type="InterPro" id="IPR003749">
    <property type="entry name" value="ThiS/MoaD-like"/>
</dbReference>
<evidence type="ECO:0000313" key="2">
    <source>
        <dbReference type="Proteomes" id="UP000002383"/>
    </source>
</evidence>
<dbReference type="HOGENOM" id="CLU_174611_3_0_6"/>
<dbReference type="eggNOG" id="COG2104">
    <property type="taxonomic scope" value="Bacteria"/>
</dbReference>
<dbReference type="EMBL" id="CP001339">
    <property type="protein sequence ID" value="ACL74303.1"/>
    <property type="molecule type" value="Genomic_DNA"/>
</dbReference>
<dbReference type="PANTHER" id="PTHR34472:SF1">
    <property type="entry name" value="SULFUR CARRIER PROTEIN THIS"/>
    <property type="match status" value="1"/>
</dbReference>
<dbReference type="AlphaFoldDB" id="B8GQS9"/>
<dbReference type="Pfam" id="PF02597">
    <property type="entry name" value="ThiS"/>
    <property type="match status" value="1"/>
</dbReference>
<keyword evidence="2" id="KW-1185">Reference proteome</keyword>
<protein>
    <submittedName>
        <fullName evidence="1">Thiamine biosynthesis protein ThiS</fullName>
    </submittedName>
</protein>
<dbReference type="KEGG" id="tgr:Tgr7_3235"/>
<dbReference type="SUPFAM" id="SSF54285">
    <property type="entry name" value="MoaD/ThiS"/>
    <property type="match status" value="1"/>
</dbReference>
<dbReference type="NCBIfam" id="TIGR01683">
    <property type="entry name" value="thiS"/>
    <property type="match status" value="1"/>
</dbReference>
<dbReference type="STRING" id="396588.Tgr7_3235"/>
<reference evidence="1 2" key="1">
    <citation type="journal article" date="2011" name="Stand. Genomic Sci.">
        <title>Complete genome sequence of 'Thioalkalivibrio sulfidophilus' HL-EbGr7.</title>
        <authorList>
            <person name="Muyzer G."/>
            <person name="Sorokin D.Y."/>
            <person name="Mavromatis K."/>
            <person name="Lapidus A."/>
            <person name="Clum A."/>
            <person name="Ivanova N."/>
            <person name="Pati A."/>
            <person name="d'Haeseleer P."/>
            <person name="Woyke T."/>
            <person name="Kyrpides N.C."/>
        </authorList>
    </citation>
    <scope>NUCLEOTIDE SEQUENCE [LARGE SCALE GENOMIC DNA]</scope>
    <source>
        <strain evidence="1 2">HL-EbGR7</strain>
    </source>
</reference>
<evidence type="ECO:0000313" key="1">
    <source>
        <dbReference type="EMBL" id="ACL74303.1"/>
    </source>
</evidence>
<proteinExistence type="predicted"/>
<dbReference type="Proteomes" id="UP000002383">
    <property type="component" value="Chromosome"/>
</dbReference>
<name>B8GQS9_THISH</name>
<dbReference type="OrthoDB" id="9800283at2"/>
<dbReference type="CDD" id="cd00565">
    <property type="entry name" value="Ubl_ThiS"/>
    <property type="match status" value="1"/>
</dbReference>
<dbReference type="InterPro" id="IPR016155">
    <property type="entry name" value="Mopterin_synth/thiamin_S_b"/>
</dbReference>
<accession>B8GQS9</accession>
<dbReference type="RefSeq" id="WP_012639765.1">
    <property type="nucleotide sequence ID" value="NC_011901.1"/>
</dbReference>
<sequence length="66" mass="6984">MDITLNGETRSVPDGLTAAGLLEHLEMTGQRLAMEVNGEIVPRGLHAGHRIQPGDRVEIVRAIGGG</sequence>
<dbReference type="Gene3D" id="3.10.20.30">
    <property type="match status" value="1"/>
</dbReference>
<dbReference type="InterPro" id="IPR012675">
    <property type="entry name" value="Beta-grasp_dom_sf"/>
</dbReference>
<organism evidence="1 2">
    <name type="scientific">Thioalkalivibrio sulfidiphilus (strain HL-EbGR7)</name>
    <dbReference type="NCBI Taxonomy" id="396588"/>
    <lineage>
        <taxon>Bacteria</taxon>
        <taxon>Pseudomonadati</taxon>
        <taxon>Pseudomonadota</taxon>
        <taxon>Gammaproteobacteria</taxon>
        <taxon>Chromatiales</taxon>
        <taxon>Ectothiorhodospiraceae</taxon>
        <taxon>Thioalkalivibrio</taxon>
    </lineage>
</organism>
<dbReference type="InterPro" id="IPR010035">
    <property type="entry name" value="Thi_S"/>
</dbReference>
<gene>
    <name evidence="1" type="ordered locus">Tgr7_3235</name>
</gene>